<dbReference type="SUPFAM" id="SSF51905">
    <property type="entry name" value="FAD/NAD(P)-binding domain"/>
    <property type="match status" value="1"/>
</dbReference>
<comment type="similarity">
    <text evidence="1">Belongs to the FAD-dependent oxidoreductase family.</text>
</comment>
<feature type="domain" description="FAD/NAD(P)-binding" evidence="6">
    <location>
        <begin position="10"/>
        <end position="332"/>
    </location>
</feature>
<keyword evidence="8" id="KW-1185">Reference proteome</keyword>
<evidence type="ECO:0000256" key="2">
    <source>
        <dbReference type="ARBA" id="ARBA00022630"/>
    </source>
</evidence>
<dbReference type="Pfam" id="PF07992">
    <property type="entry name" value="Pyr_redox_2"/>
    <property type="match status" value="1"/>
</dbReference>
<dbReference type="PRINTS" id="PR00368">
    <property type="entry name" value="FADPNR"/>
</dbReference>
<dbReference type="RefSeq" id="XP_060460011.1">
    <property type="nucleotide sequence ID" value="XM_060603748.1"/>
</dbReference>
<dbReference type="AlphaFoldDB" id="A0AA48L9N6"/>
<gene>
    <name evidence="7" type="ORF">CcaverHIS019_0703270</name>
</gene>
<proteinExistence type="inferred from homology"/>
<sequence>MTVAQPELKNIVIVGASAAGHTLANSLAPSLPPTHRIVLIERSEFVVHMPTIVRALVVPGWEDKNLLARITQDTVFPSGSRHVVLTNNVVALGPTSLTLERAFEGSTELAFDKVVLATGASQPPPMRPVTGSSMDEYKSLLRKMQAEIKAASSIVVVGGGTVGVEVAGEINALYPEKQLTIVHGQSGLLHPGEKSNATPDPRNYVPQPTAPRVSTSLESQLHKRGVKLVFDDRVASGPNGAPLVPGPLPKVESLPLVSGGSVEADFVFMSTGNIPNSDLIKAADPSALTPSGHIAVDAHFRVLSTTLKEAYALGDVASVPAWKTLVSAAAEGTALAKILAAEIKDKVPSEYQPAKFDLSSIVTLGPPGGAGVLVLPWFGEVGAPGMVVGMKNGDFFAGKSFYARFKGADKVPTTL</sequence>
<evidence type="ECO:0000256" key="1">
    <source>
        <dbReference type="ARBA" id="ARBA00006442"/>
    </source>
</evidence>
<dbReference type="GO" id="GO:0005737">
    <property type="term" value="C:cytoplasm"/>
    <property type="evidence" value="ECO:0007669"/>
    <property type="project" value="TreeGrafter"/>
</dbReference>
<keyword evidence="4" id="KW-0560">Oxidoreductase</keyword>
<evidence type="ECO:0000256" key="5">
    <source>
        <dbReference type="SAM" id="MobiDB-lite"/>
    </source>
</evidence>
<keyword evidence="3" id="KW-0274">FAD</keyword>
<dbReference type="Proteomes" id="UP001233271">
    <property type="component" value="Chromosome 7b"/>
</dbReference>
<dbReference type="PRINTS" id="PR00411">
    <property type="entry name" value="PNDRDTASEI"/>
</dbReference>
<dbReference type="InterPro" id="IPR023753">
    <property type="entry name" value="FAD/NAD-binding_dom"/>
</dbReference>
<reference evidence="7" key="1">
    <citation type="journal article" date="2023" name="BMC Genomics">
        <title>Chromosome-level genome assemblies of Cutaneotrichosporon spp. (Trichosporonales, Basidiomycota) reveal imbalanced evolution between nucleotide sequences and chromosome synteny.</title>
        <authorList>
            <person name="Kobayashi Y."/>
            <person name="Kayamori A."/>
            <person name="Aoki K."/>
            <person name="Shiwa Y."/>
            <person name="Matsutani M."/>
            <person name="Fujita N."/>
            <person name="Sugita T."/>
            <person name="Iwasaki W."/>
            <person name="Tanaka N."/>
            <person name="Takashima M."/>
        </authorList>
    </citation>
    <scope>NUCLEOTIDE SEQUENCE</scope>
    <source>
        <strain evidence="7">HIS019</strain>
    </source>
</reference>
<dbReference type="PANTHER" id="PTHR43735:SF3">
    <property type="entry name" value="FERROPTOSIS SUPPRESSOR PROTEIN 1"/>
    <property type="match status" value="1"/>
</dbReference>
<dbReference type="GO" id="GO:0004174">
    <property type="term" value="F:electron-transferring-flavoprotein dehydrogenase activity"/>
    <property type="evidence" value="ECO:0007669"/>
    <property type="project" value="TreeGrafter"/>
</dbReference>
<evidence type="ECO:0000259" key="6">
    <source>
        <dbReference type="Pfam" id="PF07992"/>
    </source>
</evidence>
<name>A0AA48L9N6_9TREE</name>
<organism evidence="7 8">
    <name type="scientific">Cutaneotrichosporon cavernicola</name>
    <dbReference type="NCBI Taxonomy" id="279322"/>
    <lineage>
        <taxon>Eukaryota</taxon>
        <taxon>Fungi</taxon>
        <taxon>Dikarya</taxon>
        <taxon>Basidiomycota</taxon>
        <taxon>Agaricomycotina</taxon>
        <taxon>Tremellomycetes</taxon>
        <taxon>Trichosporonales</taxon>
        <taxon>Trichosporonaceae</taxon>
        <taxon>Cutaneotrichosporon</taxon>
    </lineage>
</organism>
<keyword evidence="2" id="KW-0285">Flavoprotein</keyword>
<dbReference type="EMBL" id="AP028219">
    <property type="protein sequence ID" value="BEI94746.1"/>
    <property type="molecule type" value="Genomic_DNA"/>
</dbReference>
<evidence type="ECO:0000256" key="3">
    <source>
        <dbReference type="ARBA" id="ARBA00022827"/>
    </source>
</evidence>
<evidence type="ECO:0000313" key="8">
    <source>
        <dbReference type="Proteomes" id="UP001233271"/>
    </source>
</evidence>
<protein>
    <recommendedName>
        <fullName evidence="6">FAD/NAD(P)-binding domain-containing protein</fullName>
    </recommendedName>
</protein>
<evidence type="ECO:0000313" key="7">
    <source>
        <dbReference type="EMBL" id="BEI94746.1"/>
    </source>
</evidence>
<dbReference type="GO" id="GO:0050660">
    <property type="term" value="F:flavin adenine dinucleotide binding"/>
    <property type="evidence" value="ECO:0007669"/>
    <property type="project" value="TreeGrafter"/>
</dbReference>
<accession>A0AA48L9N6</accession>
<dbReference type="GeneID" id="85498616"/>
<dbReference type="PANTHER" id="PTHR43735">
    <property type="entry name" value="APOPTOSIS-INDUCING FACTOR 1"/>
    <property type="match status" value="1"/>
</dbReference>
<dbReference type="Gene3D" id="3.50.50.100">
    <property type="match status" value="1"/>
</dbReference>
<evidence type="ECO:0000256" key="4">
    <source>
        <dbReference type="ARBA" id="ARBA00023002"/>
    </source>
</evidence>
<feature type="region of interest" description="Disordered" evidence="5">
    <location>
        <begin position="187"/>
        <end position="217"/>
    </location>
</feature>
<dbReference type="KEGG" id="ccac:CcaHIS019_0703270"/>
<dbReference type="InterPro" id="IPR036188">
    <property type="entry name" value="FAD/NAD-bd_sf"/>
</dbReference>